<feature type="transmembrane region" description="Helical" evidence="1">
    <location>
        <begin position="414"/>
        <end position="436"/>
    </location>
</feature>
<feature type="transmembrane region" description="Helical" evidence="1">
    <location>
        <begin position="48"/>
        <end position="65"/>
    </location>
</feature>
<accession>A0A8S1GUY6</accession>
<protein>
    <submittedName>
        <fullName evidence="2">Uncharacterized protein</fullName>
    </submittedName>
</protein>
<evidence type="ECO:0000313" key="2">
    <source>
        <dbReference type="EMBL" id="CAD6187546.1"/>
    </source>
</evidence>
<feature type="transmembrane region" description="Helical" evidence="1">
    <location>
        <begin position="563"/>
        <end position="585"/>
    </location>
</feature>
<organism evidence="2 3">
    <name type="scientific">Caenorhabditis auriculariae</name>
    <dbReference type="NCBI Taxonomy" id="2777116"/>
    <lineage>
        <taxon>Eukaryota</taxon>
        <taxon>Metazoa</taxon>
        <taxon>Ecdysozoa</taxon>
        <taxon>Nematoda</taxon>
        <taxon>Chromadorea</taxon>
        <taxon>Rhabditida</taxon>
        <taxon>Rhabditina</taxon>
        <taxon>Rhabditomorpha</taxon>
        <taxon>Rhabditoidea</taxon>
        <taxon>Rhabditidae</taxon>
        <taxon>Peloderinae</taxon>
        <taxon>Caenorhabditis</taxon>
    </lineage>
</organism>
<name>A0A8S1GUY6_9PELO</name>
<sequence length="755" mass="82328">MSARTAYVCQIQGCNIALFILGLAAVGLAGSQFSKVGIDNYRDIDLRLLNWIHALTGAIGFYSILHNHGSIVTKTLYCVSFVIGLATAVFYGFTTYRIVEAHDNLNALRSAQGFAEDFLQESQNFAGRIVISALMIAVGALSSLISLIALLILDRIVIVSIPVYPLQSRDQELAMETAKRSLASTGAIKFLLGLGILGLCVFIEYEHENVSGNEKYIKIALDHIAAMLAIVSGATDVLATRGRTQQQLNLKVALALSVVAAVWCIKAVDNNAMPFYKNDLKYFYRGRQLGDVSVTSTDAPRYILVVAHGVLLGCFGILFFLSTLSSVIVGSFLQLDFHSMHTEANKALTIQNRLVSSLHVLWGACLMGLCILGLLDTQWRGEFLGSDLLWLSILFATTGLMTSSNYSTMINTRFIMNVVCLGIAVEKMCASINLIYQYSSYDIYVNGNNRTFIGQIVLIACQTGVYAAEALTALVCSIIFGREVSRQPNLTYRIHGIFALGTLFYAVVITGCYVVFEVGKWRYNEVPIEVPFFRLGNGPFAGAVFIVQVLCVAYPSMLAASSILNIIVASLALFTISSCITNVYYLQRLIQATDLLPTTSAQQTIYQVAIILAAGAALACVICTLCATICSLRSSYILHHRSTSPDSTVVVPLNEEQFGSGSLHLGSSNIRTISRPPTSAVHSPAGGVQQMEEQSVYWSADENPFYYHTSKRFYGQPYQIESGFYGYALANPGEASNQRRVQSSAAQTQIGHVFT</sequence>
<feature type="transmembrane region" description="Helical" evidence="1">
    <location>
        <begin position="387"/>
        <end position="407"/>
    </location>
</feature>
<feature type="transmembrane region" description="Helical" evidence="1">
    <location>
        <begin position="7"/>
        <end position="28"/>
    </location>
</feature>
<feature type="transmembrane region" description="Helical" evidence="1">
    <location>
        <begin position="492"/>
        <end position="516"/>
    </location>
</feature>
<feature type="transmembrane region" description="Helical" evidence="1">
    <location>
        <begin position="217"/>
        <end position="238"/>
    </location>
</feature>
<dbReference type="Proteomes" id="UP000835052">
    <property type="component" value="Unassembled WGS sequence"/>
</dbReference>
<dbReference type="OrthoDB" id="5806414at2759"/>
<feature type="transmembrane region" description="Helical" evidence="1">
    <location>
        <begin position="187"/>
        <end position="205"/>
    </location>
</feature>
<proteinExistence type="predicted"/>
<keyword evidence="1" id="KW-1133">Transmembrane helix</keyword>
<gene>
    <name evidence="2" type="ORF">CAUJ_LOCUS3465</name>
</gene>
<keyword evidence="1" id="KW-0812">Transmembrane</keyword>
<feature type="transmembrane region" description="Helical" evidence="1">
    <location>
        <begin position="536"/>
        <end position="556"/>
    </location>
</feature>
<dbReference type="EMBL" id="CAJGYM010000006">
    <property type="protein sequence ID" value="CAD6187546.1"/>
    <property type="molecule type" value="Genomic_DNA"/>
</dbReference>
<feature type="transmembrane region" description="Helical" evidence="1">
    <location>
        <begin position="456"/>
        <end position="480"/>
    </location>
</feature>
<feature type="transmembrane region" description="Helical" evidence="1">
    <location>
        <begin position="605"/>
        <end position="632"/>
    </location>
</feature>
<evidence type="ECO:0000313" key="3">
    <source>
        <dbReference type="Proteomes" id="UP000835052"/>
    </source>
</evidence>
<keyword evidence="3" id="KW-1185">Reference proteome</keyword>
<comment type="caution">
    <text evidence="2">The sequence shown here is derived from an EMBL/GenBank/DDBJ whole genome shotgun (WGS) entry which is preliminary data.</text>
</comment>
<evidence type="ECO:0000256" key="1">
    <source>
        <dbReference type="SAM" id="Phobius"/>
    </source>
</evidence>
<reference evidence="2" key="1">
    <citation type="submission" date="2020-10" db="EMBL/GenBank/DDBJ databases">
        <authorList>
            <person name="Kikuchi T."/>
        </authorList>
    </citation>
    <scope>NUCLEOTIDE SEQUENCE</scope>
    <source>
        <strain evidence="2">NKZ352</strain>
    </source>
</reference>
<feature type="transmembrane region" description="Helical" evidence="1">
    <location>
        <begin position="250"/>
        <end position="268"/>
    </location>
</feature>
<feature type="transmembrane region" description="Helical" evidence="1">
    <location>
        <begin position="77"/>
        <end position="99"/>
    </location>
</feature>
<feature type="transmembrane region" description="Helical" evidence="1">
    <location>
        <begin position="129"/>
        <end position="153"/>
    </location>
</feature>
<feature type="transmembrane region" description="Helical" evidence="1">
    <location>
        <begin position="302"/>
        <end position="333"/>
    </location>
</feature>
<feature type="transmembrane region" description="Helical" evidence="1">
    <location>
        <begin position="354"/>
        <end position="375"/>
    </location>
</feature>
<dbReference type="AlphaFoldDB" id="A0A8S1GUY6"/>
<keyword evidence="1" id="KW-0472">Membrane</keyword>